<sequence>MNPIKLTPEGYDTLQKEYKELKEIKLPEAVKRLEKARSMGDLKENSEYSASKESLAFVDGRIQEIEEILRRAQVVKNQMNGNEVSLGSTVVVDCNGQPDTYCIVGEFEADPLKKRLSHTSPIGSALIGKKIGDKVIVDVPAGKMQYTIVKIQQNP</sequence>
<evidence type="ECO:0000256" key="3">
    <source>
        <dbReference type="ARBA" id="ARBA00023015"/>
    </source>
</evidence>
<keyword evidence="4 8" id="KW-0238">DNA-binding</keyword>
<evidence type="ECO:0000259" key="10">
    <source>
        <dbReference type="Pfam" id="PF01272"/>
    </source>
</evidence>
<dbReference type="PANTHER" id="PTHR30437:SF4">
    <property type="entry name" value="TRANSCRIPTION ELONGATION FACTOR GREA"/>
    <property type="match status" value="1"/>
</dbReference>
<keyword evidence="5 8" id="KW-0804">Transcription</keyword>
<organism evidence="12 13">
    <name type="scientific">Candidatus Roizmanbacteria bacterium CG09_land_8_20_14_0_10_41_9</name>
    <dbReference type="NCBI Taxonomy" id="1974850"/>
    <lineage>
        <taxon>Bacteria</taxon>
        <taxon>Candidatus Roizmaniibacteriota</taxon>
    </lineage>
</organism>
<dbReference type="InterPro" id="IPR023459">
    <property type="entry name" value="Tscrpt_elong_fac_GreA/B_fam"/>
</dbReference>
<comment type="function">
    <text evidence="6 8 9">Necessary for efficient RNA polymerase transcription elongation past template-encoded arresting sites. The arresting sites in DNA have the property of trapping a certain fraction of elongating RNA polymerases that pass through, resulting in locked ternary complexes. Cleavage of the nascent transcript by cleavage factors such as GreA or GreB allows the resumption of elongation from the new 3'terminus. GreA releases sequences of 2 to 3 nucleotides.</text>
</comment>
<dbReference type="GO" id="GO:0003746">
    <property type="term" value="F:translation elongation factor activity"/>
    <property type="evidence" value="ECO:0007669"/>
    <property type="project" value="UniProtKB-KW"/>
</dbReference>
<gene>
    <name evidence="8" type="primary">greA</name>
    <name evidence="12" type="ORF">COT62_03260</name>
</gene>
<evidence type="ECO:0000256" key="9">
    <source>
        <dbReference type="RuleBase" id="RU000556"/>
    </source>
</evidence>
<dbReference type="FunFam" id="3.10.50.30:FF:000001">
    <property type="entry name" value="Transcription elongation factor GreA"/>
    <property type="match status" value="1"/>
</dbReference>
<dbReference type="InterPro" id="IPR006359">
    <property type="entry name" value="Tscrpt_elong_fac_GreA"/>
</dbReference>
<dbReference type="EMBL" id="PEZG01000071">
    <property type="protein sequence ID" value="PIS15512.1"/>
    <property type="molecule type" value="Genomic_DNA"/>
</dbReference>
<dbReference type="PROSITE" id="PS00830">
    <property type="entry name" value="GREAB_2"/>
    <property type="match status" value="1"/>
</dbReference>
<dbReference type="PIRSF" id="PIRSF006092">
    <property type="entry name" value="GreA_GreB"/>
    <property type="match status" value="1"/>
</dbReference>
<dbReference type="InterPro" id="IPR036805">
    <property type="entry name" value="Tscrpt_elong_fac_GreA/B_N_sf"/>
</dbReference>
<evidence type="ECO:0000256" key="8">
    <source>
        <dbReference type="HAMAP-Rule" id="MF_00105"/>
    </source>
</evidence>
<evidence type="ECO:0000256" key="4">
    <source>
        <dbReference type="ARBA" id="ARBA00023125"/>
    </source>
</evidence>
<dbReference type="InterPro" id="IPR028624">
    <property type="entry name" value="Tscrpt_elong_fac_GreA/B"/>
</dbReference>
<proteinExistence type="inferred from homology"/>
<dbReference type="Proteomes" id="UP000231198">
    <property type="component" value="Unassembled WGS sequence"/>
</dbReference>
<dbReference type="AlphaFoldDB" id="A0A2H0WS60"/>
<dbReference type="PANTHER" id="PTHR30437">
    <property type="entry name" value="TRANSCRIPTION ELONGATION FACTOR GREA"/>
    <property type="match status" value="1"/>
</dbReference>
<keyword evidence="12" id="KW-0251">Elongation factor</keyword>
<evidence type="ECO:0000313" key="13">
    <source>
        <dbReference type="Proteomes" id="UP000231198"/>
    </source>
</evidence>
<evidence type="ECO:0000256" key="6">
    <source>
        <dbReference type="ARBA" id="ARBA00024916"/>
    </source>
</evidence>
<feature type="domain" description="Transcription elongation factor GreA/GreB N-terminal" evidence="11">
    <location>
        <begin position="5"/>
        <end position="74"/>
    </location>
</feature>
<dbReference type="FunFam" id="1.10.287.180:FF:000001">
    <property type="entry name" value="Transcription elongation factor GreA"/>
    <property type="match status" value="1"/>
</dbReference>
<comment type="similarity">
    <text evidence="1 8 9">Belongs to the GreA/GreB family.</text>
</comment>
<dbReference type="Gene3D" id="3.10.50.30">
    <property type="entry name" value="Transcription elongation factor, GreA/GreB, C-terminal domain"/>
    <property type="match status" value="1"/>
</dbReference>
<name>A0A2H0WS60_9BACT</name>
<evidence type="ECO:0000313" key="12">
    <source>
        <dbReference type="EMBL" id="PIS15512.1"/>
    </source>
</evidence>
<keyword evidence="3 8" id="KW-0805">Transcription regulation</keyword>
<evidence type="ECO:0000256" key="2">
    <source>
        <dbReference type="ARBA" id="ARBA00013729"/>
    </source>
</evidence>
<evidence type="ECO:0000256" key="5">
    <source>
        <dbReference type="ARBA" id="ARBA00023163"/>
    </source>
</evidence>
<dbReference type="GO" id="GO:0070063">
    <property type="term" value="F:RNA polymerase binding"/>
    <property type="evidence" value="ECO:0007669"/>
    <property type="project" value="InterPro"/>
</dbReference>
<dbReference type="Gene3D" id="1.10.287.180">
    <property type="entry name" value="Transcription elongation factor, GreA/GreB, N-terminal domain"/>
    <property type="match status" value="1"/>
</dbReference>
<feature type="domain" description="Transcription elongation factor GreA/GreB C-terminal" evidence="10">
    <location>
        <begin position="82"/>
        <end position="152"/>
    </location>
</feature>
<dbReference type="Pfam" id="PF01272">
    <property type="entry name" value="GreA_GreB"/>
    <property type="match status" value="1"/>
</dbReference>
<reference evidence="13" key="1">
    <citation type="submission" date="2017-09" db="EMBL/GenBank/DDBJ databases">
        <title>Depth-based differentiation of microbial function through sediment-hosted aquifers and enrichment of novel symbionts in the deep terrestrial subsurface.</title>
        <authorList>
            <person name="Probst A.J."/>
            <person name="Ladd B."/>
            <person name="Jarett J.K."/>
            <person name="Geller-Mcgrath D.E."/>
            <person name="Sieber C.M.K."/>
            <person name="Emerson J.B."/>
            <person name="Anantharaman K."/>
            <person name="Thomas B.C."/>
            <person name="Malmstrom R."/>
            <person name="Stieglmeier M."/>
            <person name="Klingl A."/>
            <person name="Woyke T."/>
            <person name="Ryan C.M."/>
            <person name="Banfield J.F."/>
        </authorList>
    </citation>
    <scope>NUCLEOTIDE SEQUENCE [LARGE SCALE GENOMIC DNA]</scope>
</reference>
<dbReference type="GO" id="GO:0032784">
    <property type="term" value="P:regulation of DNA-templated transcription elongation"/>
    <property type="evidence" value="ECO:0007669"/>
    <property type="project" value="UniProtKB-UniRule"/>
</dbReference>
<evidence type="ECO:0000256" key="1">
    <source>
        <dbReference type="ARBA" id="ARBA00008213"/>
    </source>
</evidence>
<dbReference type="InterPro" id="IPR001437">
    <property type="entry name" value="Tscrpt_elong_fac_GreA/B_C"/>
</dbReference>
<dbReference type="GO" id="GO:0003677">
    <property type="term" value="F:DNA binding"/>
    <property type="evidence" value="ECO:0007669"/>
    <property type="project" value="UniProtKB-UniRule"/>
</dbReference>
<evidence type="ECO:0000259" key="11">
    <source>
        <dbReference type="Pfam" id="PF03449"/>
    </source>
</evidence>
<dbReference type="InterPro" id="IPR036953">
    <property type="entry name" value="GreA/GreB_C_sf"/>
</dbReference>
<keyword evidence="12" id="KW-0648">Protein biosynthesis</keyword>
<accession>A0A2H0WS60</accession>
<dbReference type="NCBIfam" id="TIGR01462">
    <property type="entry name" value="greA"/>
    <property type="match status" value="1"/>
</dbReference>
<dbReference type="NCBIfam" id="NF001263">
    <property type="entry name" value="PRK00226.1-4"/>
    <property type="match status" value="1"/>
</dbReference>
<dbReference type="SUPFAM" id="SSF54534">
    <property type="entry name" value="FKBP-like"/>
    <property type="match status" value="1"/>
</dbReference>
<protein>
    <recommendedName>
        <fullName evidence="2 8">Transcription elongation factor GreA</fullName>
    </recommendedName>
    <alternativeName>
        <fullName evidence="7 8">Transcript cleavage factor GreA</fullName>
    </alternativeName>
</protein>
<comment type="caution">
    <text evidence="12">The sequence shown here is derived from an EMBL/GenBank/DDBJ whole genome shotgun (WGS) entry which is preliminary data.</text>
</comment>
<dbReference type="InterPro" id="IPR022691">
    <property type="entry name" value="Tscrpt_elong_fac_GreA/B_N"/>
</dbReference>
<evidence type="ECO:0000256" key="7">
    <source>
        <dbReference type="ARBA" id="ARBA00030776"/>
    </source>
</evidence>
<dbReference type="Pfam" id="PF03449">
    <property type="entry name" value="GreA_GreB_N"/>
    <property type="match status" value="1"/>
</dbReference>
<dbReference type="InterPro" id="IPR018151">
    <property type="entry name" value="TF_GreA/GreB_CS"/>
</dbReference>
<dbReference type="HAMAP" id="MF_00105">
    <property type="entry name" value="GreA_GreB"/>
    <property type="match status" value="1"/>
</dbReference>
<dbReference type="SUPFAM" id="SSF46557">
    <property type="entry name" value="GreA transcript cleavage protein, N-terminal domain"/>
    <property type="match status" value="1"/>
</dbReference>
<dbReference type="GO" id="GO:0006354">
    <property type="term" value="P:DNA-templated transcription elongation"/>
    <property type="evidence" value="ECO:0007669"/>
    <property type="project" value="TreeGrafter"/>
</dbReference>